<feature type="transmembrane region" description="Helical" evidence="2">
    <location>
        <begin position="217"/>
        <end position="236"/>
    </location>
</feature>
<name>A0A372G3F4_9ACTN</name>
<keyword evidence="4" id="KW-1185">Reference proteome</keyword>
<feature type="transmembrane region" description="Helical" evidence="2">
    <location>
        <begin position="287"/>
        <end position="307"/>
    </location>
</feature>
<feature type="compositionally biased region" description="Pro residues" evidence="1">
    <location>
        <begin position="80"/>
        <end position="101"/>
    </location>
</feature>
<dbReference type="EMBL" id="QVFU01000004">
    <property type="protein sequence ID" value="RFS47250.1"/>
    <property type="molecule type" value="Genomic_DNA"/>
</dbReference>
<protein>
    <submittedName>
        <fullName evidence="3">Uncharacterized protein</fullName>
    </submittedName>
</protein>
<dbReference type="RefSeq" id="WP_117227105.1">
    <property type="nucleotide sequence ID" value="NZ_CP061725.1"/>
</dbReference>
<accession>A0A372G3F4</accession>
<reference evidence="3 4" key="1">
    <citation type="submission" date="2018-08" db="EMBL/GenBank/DDBJ databases">
        <title>Verrucosispora craniellae sp. nov., isolated from a marine sponge in the South China Sea.</title>
        <authorList>
            <person name="Li L."/>
            <person name="Lin H.W."/>
        </authorList>
    </citation>
    <scope>NUCLEOTIDE SEQUENCE [LARGE SCALE GENOMIC DNA]</scope>
    <source>
        <strain evidence="3 4">LHW63014</strain>
    </source>
</reference>
<evidence type="ECO:0000313" key="4">
    <source>
        <dbReference type="Proteomes" id="UP000262621"/>
    </source>
</evidence>
<proteinExistence type="predicted"/>
<organism evidence="3 4">
    <name type="scientific">Micromonospora craniellae</name>
    <dbReference type="NCBI Taxonomy" id="2294034"/>
    <lineage>
        <taxon>Bacteria</taxon>
        <taxon>Bacillati</taxon>
        <taxon>Actinomycetota</taxon>
        <taxon>Actinomycetes</taxon>
        <taxon>Micromonosporales</taxon>
        <taxon>Micromonosporaceae</taxon>
        <taxon>Micromonospora</taxon>
    </lineage>
</organism>
<dbReference type="OrthoDB" id="3403535at2"/>
<feature type="region of interest" description="Disordered" evidence="1">
    <location>
        <begin position="69"/>
        <end position="134"/>
    </location>
</feature>
<sequence>MSTFDEYAALARHLCAQQRAGEQGVADEAERRRHLEAAVQYLDQRLNAQGQRLDDLGRAIGLDPGVAVPPPGVRPVSGQPMPPGAAPLSAPPGVPPVPPGTAPISRVPGPAEPPSIAGHQPVSEPSSVGGAATAPRRPGVGAYFHSGVGEEGRALPVVVGTTAAGAPAQRAGEVDPATELELARRWADEADRYAQQTEFVAQRPALLPTWSPMARAVAVYLGFSGVAVVLMLVMVLASGVGAVSFGTLIAWMCAGLPAVALIGGWLVLGRWGRPAAGAATPPRYPLLGFLLCFLSVPLAYCGYLLIFRTLR</sequence>
<keyword evidence="2" id="KW-1133">Transmembrane helix</keyword>
<keyword evidence="2" id="KW-0812">Transmembrane</keyword>
<feature type="transmembrane region" description="Helical" evidence="2">
    <location>
        <begin position="248"/>
        <end position="267"/>
    </location>
</feature>
<comment type="caution">
    <text evidence="3">The sequence shown here is derived from an EMBL/GenBank/DDBJ whole genome shotgun (WGS) entry which is preliminary data.</text>
</comment>
<evidence type="ECO:0000313" key="3">
    <source>
        <dbReference type="EMBL" id="RFS47250.1"/>
    </source>
</evidence>
<dbReference type="AlphaFoldDB" id="A0A372G3F4"/>
<keyword evidence="2" id="KW-0472">Membrane</keyword>
<gene>
    <name evidence="3" type="ORF">D0Q02_06715</name>
</gene>
<evidence type="ECO:0000256" key="1">
    <source>
        <dbReference type="SAM" id="MobiDB-lite"/>
    </source>
</evidence>
<dbReference type="Proteomes" id="UP000262621">
    <property type="component" value="Unassembled WGS sequence"/>
</dbReference>
<evidence type="ECO:0000256" key="2">
    <source>
        <dbReference type="SAM" id="Phobius"/>
    </source>
</evidence>